<evidence type="ECO:0000259" key="9">
    <source>
        <dbReference type="PROSITE" id="PS50011"/>
    </source>
</evidence>
<keyword evidence="11" id="KW-1185">Reference proteome</keyword>
<evidence type="ECO:0000313" key="10">
    <source>
        <dbReference type="EMBL" id="KAB7500323.1"/>
    </source>
</evidence>
<dbReference type="PROSITE" id="PS50011">
    <property type="entry name" value="PROTEIN_KINASE_DOM"/>
    <property type="match status" value="1"/>
</dbReference>
<feature type="region of interest" description="Disordered" evidence="8">
    <location>
        <begin position="488"/>
        <end position="538"/>
    </location>
</feature>
<dbReference type="InterPro" id="IPR001245">
    <property type="entry name" value="Ser-Thr/Tyr_kinase_cat_dom"/>
</dbReference>
<evidence type="ECO:0000256" key="3">
    <source>
        <dbReference type="ARBA" id="ARBA00022679"/>
    </source>
</evidence>
<evidence type="ECO:0000256" key="2">
    <source>
        <dbReference type="ARBA" id="ARBA00022527"/>
    </source>
</evidence>
<evidence type="ECO:0000256" key="7">
    <source>
        <dbReference type="PROSITE-ProRule" id="PRU10141"/>
    </source>
</evidence>
<feature type="compositionally biased region" description="Acidic residues" evidence="8">
    <location>
        <begin position="31"/>
        <end position="51"/>
    </location>
</feature>
<keyword evidence="6 7" id="KW-0067">ATP-binding</keyword>
<evidence type="ECO:0000256" key="4">
    <source>
        <dbReference type="ARBA" id="ARBA00022741"/>
    </source>
</evidence>
<keyword evidence="5 10" id="KW-0418">Kinase</keyword>
<feature type="compositionally biased region" description="Polar residues" evidence="8">
    <location>
        <begin position="529"/>
        <end position="538"/>
    </location>
</feature>
<dbReference type="GO" id="GO:0005524">
    <property type="term" value="F:ATP binding"/>
    <property type="evidence" value="ECO:0007669"/>
    <property type="project" value="UniProtKB-UniRule"/>
</dbReference>
<dbReference type="GO" id="GO:0043123">
    <property type="term" value="P:positive regulation of canonical NF-kappaB signal transduction"/>
    <property type="evidence" value="ECO:0007669"/>
    <property type="project" value="TreeGrafter"/>
</dbReference>
<dbReference type="Proteomes" id="UP000326759">
    <property type="component" value="Unassembled WGS sequence"/>
</dbReference>
<feature type="region of interest" description="Disordered" evidence="8">
    <location>
        <begin position="1"/>
        <end position="57"/>
    </location>
</feature>
<protein>
    <submittedName>
        <fullName evidence="10">Mitogen-activated protein kinase kinase kinase 7</fullName>
    </submittedName>
</protein>
<feature type="compositionally biased region" description="Low complexity" evidence="8">
    <location>
        <begin position="488"/>
        <end position="499"/>
    </location>
</feature>
<keyword evidence="3" id="KW-0808">Transferase</keyword>
<feature type="binding site" evidence="7">
    <location>
        <position position="105"/>
    </location>
    <ligand>
        <name>ATP</name>
        <dbReference type="ChEBI" id="CHEBI:30616"/>
    </ligand>
</feature>
<feature type="domain" description="Protein kinase" evidence="9">
    <location>
        <begin position="77"/>
        <end position="295"/>
    </location>
</feature>
<keyword evidence="4 7" id="KW-0547">Nucleotide-binding</keyword>
<dbReference type="PANTHER" id="PTHR46716">
    <property type="entry name" value="MITOGEN-ACTIVATED PROTEIN KINASE KINASE KINASE 7"/>
    <property type="match status" value="1"/>
</dbReference>
<dbReference type="EMBL" id="SEYY01014354">
    <property type="protein sequence ID" value="KAB7500323.1"/>
    <property type="molecule type" value="Genomic_DNA"/>
</dbReference>
<dbReference type="SUPFAM" id="SSF56112">
    <property type="entry name" value="Protein kinase-like (PK-like)"/>
    <property type="match status" value="1"/>
</dbReference>
<reference evidence="10 11" key="1">
    <citation type="journal article" date="2019" name="PLoS Biol.">
        <title>Sex chromosomes control vertical transmission of feminizing Wolbachia symbionts in an isopod.</title>
        <authorList>
            <person name="Becking T."/>
            <person name="Chebbi M.A."/>
            <person name="Giraud I."/>
            <person name="Moumen B."/>
            <person name="Laverre T."/>
            <person name="Caubet Y."/>
            <person name="Peccoud J."/>
            <person name="Gilbert C."/>
            <person name="Cordaux R."/>
        </authorList>
    </citation>
    <scope>NUCLEOTIDE SEQUENCE [LARGE SCALE GENOMIC DNA]</scope>
    <source>
        <strain evidence="10">ANa2</strain>
        <tissue evidence="10">Whole body excluding digestive tract and cuticle</tissue>
    </source>
</reference>
<evidence type="ECO:0000256" key="8">
    <source>
        <dbReference type="SAM" id="MobiDB-lite"/>
    </source>
</evidence>
<evidence type="ECO:0000313" key="11">
    <source>
        <dbReference type="Proteomes" id="UP000326759"/>
    </source>
</evidence>
<accession>A0A5N5T1I0</accession>
<dbReference type="InterPro" id="IPR011009">
    <property type="entry name" value="Kinase-like_dom_sf"/>
</dbReference>
<organism evidence="10 11">
    <name type="scientific">Armadillidium nasatum</name>
    <dbReference type="NCBI Taxonomy" id="96803"/>
    <lineage>
        <taxon>Eukaryota</taxon>
        <taxon>Metazoa</taxon>
        <taxon>Ecdysozoa</taxon>
        <taxon>Arthropoda</taxon>
        <taxon>Crustacea</taxon>
        <taxon>Multicrustacea</taxon>
        <taxon>Malacostraca</taxon>
        <taxon>Eumalacostraca</taxon>
        <taxon>Peracarida</taxon>
        <taxon>Isopoda</taxon>
        <taxon>Oniscidea</taxon>
        <taxon>Crinocheta</taxon>
        <taxon>Armadillidiidae</taxon>
        <taxon>Armadillidium</taxon>
    </lineage>
</organism>
<dbReference type="Pfam" id="PF07714">
    <property type="entry name" value="PK_Tyr_Ser-Thr"/>
    <property type="match status" value="2"/>
</dbReference>
<dbReference type="OrthoDB" id="10261027at2759"/>
<dbReference type="AlphaFoldDB" id="A0A5N5T1I0"/>
<sequence>MLISAMDNVGDNKCTNNADSNESNSVTNISESDERDSENFESDEVEDELEIDQGSTNPTQKCFPGTDILQEIDMTEIKFLKAIGKGSFGVVHKAIWKGRTVAVKKVETDTEVTAFLNEIKQLSRVRHENIIQMYVLHCPPHQKYNLSHALSWLLQCARAIAYLHSIEPRPIIHRLEVFIFRLEQRHSTCDLRSVMTDNKGSTAWMAPEVIKGSNYNEKCDVYSWGMILWELLTRRVPFEELGQTYRIIWQVVNNTRPPLIQGCPKPIERLMKSEIASSSTNTNDLPENVKNKPYVVGVFSGQEGAVVEDEHEEYSKFQLSPQSQISPNASASVLVGVENLLPPWGSAKSDDVYTPFSYRSATPLTVTPKKPTSLGEGMIKHQPPPEMLTPLSISIPNDGANNIPEANFILEPVVVDPSFSPWTFLTPSSHSSQSVSSASSPTVTFLPRTVINTPQQPPFYLLPSQQRTSPPLTSVATTLTLAPVITSSVSSPVEKNSSSTLQVPFRRAKMSNDPSAAVRRRSAGDPQHNRSSIVPSRG</sequence>
<dbReference type="GO" id="GO:0004709">
    <property type="term" value="F:MAP kinase kinase kinase activity"/>
    <property type="evidence" value="ECO:0007669"/>
    <property type="project" value="TreeGrafter"/>
</dbReference>
<dbReference type="PROSITE" id="PS00107">
    <property type="entry name" value="PROTEIN_KINASE_ATP"/>
    <property type="match status" value="1"/>
</dbReference>
<gene>
    <name evidence="10" type="primary">Map3k7</name>
    <name evidence="10" type="ORF">Anas_03090</name>
</gene>
<dbReference type="Gene3D" id="1.10.510.10">
    <property type="entry name" value="Transferase(Phosphotransferase) domain 1"/>
    <property type="match status" value="1"/>
</dbReference>
<comment type="caution">
    <text evidence="10">The sequence shown here is derived from an EMBL/GenBank/DDBJ whole genome shotgun (WGS) entry which is preliminary data.</text>
</comment>
<dbReference type="InterPro" id="IPR000719">
    <property type="entry name" value="Prot_kinase_dom"/>
</dbReference>
<evidence type="ECO:0000256" key="1">
    <source>
        <dbReference type="ARBA" id="ARBA00006529"/>
    </source>
</evidence>
<dbReference type="PANTHER" id="PTHR46716:SF1">
    <property type="entry name" value="MITOGEN-ACTIVATED PROTEIN KINASE KINASE KINASE 7"/>
    <property type="match status" value="1"/>
</dbReference>
<feature type="compositionally biased region" description="Polar residues" evidence="8">
    <location>
        <begin position="13"/>
        <end position="30"/>
    </location>
</feature>
<proteinExistence type="inferred from homology"/>
<dbReference type="GO" id="GO:0007254">
    <property type="term" value="P:JNK cascade"/>
    <property type="evidence" value="ECO:0007669"/>
    <property type="project" value="TreeGrafter"/>
</dbReference>
<dbReference type="InterPro" id="IPR017441">
    <property type="entry name" value="Protein_kinase_ATP_BS"/>
</dbReference>
<evidence type="ECO:0000256" key="6">
    <source>
        <dbReference type="ARBA" id="ARBA00022840"/>
    </source>
</evidence>
<dbReference type="GO" id="GO:0006955">
    <property type="term" value="P:immune response"/>
    <property type="evidence" value="ECO:0007669"/>
    <property type="project" value="TreeGrafter"/>
</dbReference>
<comment type="similarity">
    <text evidence="1">Belongs to the protein kinase superfamily. STE Ser/Thr protein kinase family. MAP kinase kinase kinase subfamily.</text>
</comment>
<dbReference type="Gene3D" id="3.30.200.20">
    <property type="entry name" value="Phosphorylase Kinase, domain 1"/>
    <property type="match status" value="1"/>
</dbReference>
<evidence type="ECO:0000256" key="5">
    <source>
        <dbReference type="ARBA" id="ARBA00022777"/>
    </source>
</evidence>
<name>A0A5N5T1I0_9CRUS</name>
<keyword evidence="2" id="KW-0723">Serine/threonine-protein kinase</keyword>